<dbReference type="RefSeq" id="WP_023790294.1">
    <property type="nucleotide sequence ID" value="NC_022998.1"/>
</dbReference>
<dbReference type="InterPro" id="IPR000842">
    <property type="entry name" value="PRib_PP_synth_CS"/>
</dbReference>
<evidence type="ECO:0000256" key="7">
    <source>
        <dbReference type="ARBA" id="ARBA00022842"/>
    </source>
</evidence>
<keyword evidence="7 9" id="KW-0460">Magnesium</keyword>
<comment type="subcellular location">
    <subcellularLocation>
        <location evidence="9">Cytoplasm</location>
    </subcellularLocation>
</comment>
<keyword evidence="3 9" id="KW-0545">Nucleotide biosynthesis</keyword>
<dbReference type="OrthoDB" id="9777067at2"/>
<evidence type="ECO:0000313" key="11">
    <source>
        <dbReference type="EMBL" id="AHB36829.1"/>
    </source>
</evidence>
<dbReference type="Pfam" id="PF13793">
    <property type="entry name" value="Pribosyltran_N"/>
    <property type="match status" value="1"/>
</dbReference>
<dbReference type="SUPFAM" id="SSF53271">
    <property type="entry name" value="PRTase-like"/>
    <property type="match status" value="1"/>
</dbReference>
<dbReference type="KEGG" id="sapi:SAPIS_v1c09840"/>
<name>V5RJS9_SPIAP</name>
<keyword evidence="4 9" id="KW-0547">Nucleotide-binding</keyword>
<dbReference type="InterPro" id="IPR000836">
    <property type="entry name" value="PRTase_dom"/>
</dbReference>
<dbReference type="Gene3D" id="3.40.50.2020">
    <property type="match status" value="2"/>
</dbReference>
<keyword evidence="2 9" id="KW-0479">Metal-binding</keyword>
<keyword evidence="1 9" id="KW-0808">Transferase</keyword>
<dbReference type="SMART" id="SM01400">
    <property type="entry name" value="Pribosyltran_N"/>
    <property type="match status" value="1"/>
</dbReference>
<dbReference type="GO" id="GO:0000287">
    <property type="term" value="F:magnesium ion binding"/>
    <property type="evidence" value="ECO:0007669"/>
    <property type="project" value="UniProtKB-UniRule"/>
</dbReference>
<feature type="binding site" evidence="9">
    <location>
        <position position="205"/>
    </location>
    <ligand>
        <name>D-ribose 5-phosphate</name>
        <dbReference type="ChEBI" id="CHEBI:78346"/>
    </ligand>
</feature>
<comment type="cofactor">
    <cofactor evidence="9">
        <name>Mg(2+)</name>
        <dbReference type="ChEBI" id="CHEBI:18420"/>
    </cofactor>
    <text evidence="9">Binds 2 Mg(2+) ions per subunit.</text>
</comment>
<evidence type="ECO:0000256" key="1">
    <source>
        <dbReference type="ARBA" id="ARBA00022679"/>
    </source>
</evidence>
<accession>V5RJS9</accession>
<dbReference type="UniPathway" id="UPA00087">
    <property type="reaction ID" value="UER00172"/>
</dbReference>
<evidence type="ECO:0000256" key="3">
    <source>
        <dbReference type="ARBA" id="ARBA00022727"/>
    </source>
</evidence>
<feature type="active site" evidence="9">
    <location>
        <position position="203"/>
    </location>
</feature>
<dbReference type="GO" id="GO:0002189">
    <property type="term" value="C:ribose phosphate diphosphokinase complex"/>
    <property type="evidence" value="ECO:0007669"/>
    <property type="project" value="TreeGrafter"/>
</dbReference>
<comment type="subunit">
    <text evidence="9">Homohexamer.</text>
</comment>
<dbReference type="STRING" id="1276258.SAPIS_v1c09840"/>
<evidence type="ECO:0000313" key="12">
    <source>
        <dbReference type="Proteomes" id="UP000018550"/>
    </source>
</evidence>
<keyword evidence="5 9" id="KW-0418">Kinase</keyword>
<dbReference type="AlphaFoldDB" id="V5RJS9"/>
<dbReference type="EMBL" id="CP006682">
    <property type="protein sequence ID" value="AHB36829.1"/>
    <property type="molecule type" value="Genomic_DNA"/>
</dbReference>
<evidence type="ECO:0000256" key="8">
    <source>
        <dbReference type="ARBA" id="ARBA00049535"/>
    </source>
</evidence>
<dbReference type="InterPro" id="IPR029099">
    <property type="entry name" value="Pribosyltran_N"/>
</dbReference>
<organism evidence="11 12">
    <name type="scientific">Spiroplasma apis B31</name>
    <dbReference type="NCBI Taxonomy" id="1276258"/>
    <lineage>
        <taxon>Bacteria</taxon>
        <taxon>Bacillati</taxon>
        <taxon>Mycoplasmatota</taxon>
        <taxon>Mollicutes</taxon>
        <taxon>Entomoplasmatales</taxon>
        <taxon>Spiroplasmataceae</taxon>
        <taxon>Spiroplasma</taxon>
    </lineage>
</organism>
<dbReference type="GO" id="GO:0016301">
    <property type="term" value="F:kinase activity"/>
    <property type="evidence" value="ECO:0007669"/>
    <property type="project" value="UniProtKB-KW"/>
</dbReference>
<comment type="function">
    <text evidence="9">Involved in the biosynthesis of the central metabolite phospho-alpha-D-ribosyl-1-pyrophosphate (PRPP) via the transfer of pyrophosphoryl group from ATP to 1-hydroxyl of ribose-5-phosphate (Rib-5-P).</text>
</comment>
<dbReference type="GO" id="GO:0009156">
    <property type="term" value="P:ribonucleoside monophosphate biosynthetic process"/>
    <property type="evidence" value="ECO:0007669"/>
    <property type="project" value="InterPro"/>
</dbReference>
<comment type="similarity">
    <text evidence="9">Belongs to the ribose-phosphate pyrophosphokinase family. Class I subfamily.</text>
</comment>
<dbReference type="GO" id="GO:0006015">
    <property type="term" value="P:5-phosphoribose 1-diphosphate biosynthetic process"/>
    <property type="evidence" value="ECO:0007669"/>
    <property type="project" value="UniProtKB-UniRule"/>
</dbReference>
<dbReference type="GO" id="GO:0006164">
    <property type="term" value="P:purine nucleotide biosynthetic process"/>
    <property type="evidence" value="ECO:0007669"/>
    <property type="project" value="TreeGrafter"/>
</dbReference>
<sequence length="348" mass="38274">MNKDKINIFGLSSNKPLTKKICDLLGVEQSKAKTSIFADGEMIVRSLDSVRGKEIYIVQSTNQPVNNNLMELLIAVDAFKRASAKKINVVIPYFGYARQDRKAKGRQPITARLVANLIETAGANRVIIVDLHSAQTMGFFNIPTDNFSTAQTVATEIIETIVLNNLNPDNCILVSPDHGGLSRVHGVAEYTGSITSGIAVIAKRRPEPNKAEVEFILGDIKGKTCFVIDDMIDTGGTIINGAKALKEAGAKEIYIIACHGLFNGQAKERMQQSIKDKIIKQVVVTDTIDIPEERKFSGLKIISVAELLSNMIRSSYENCSLTEVYSEFKNSLDKKVASYLKKYKKNNG</sequence>
<keyword evidence="9" id="KW-0963">Cytoplasm</keyword>
<dbReference type="GO" id="GO:0004749">
    <property type="term" value="F:ribose phosphate diphosphokinase activity"/>
    <property type="evidence" value="ECO:0007669"/>
    <property type="project" value="UniProtKB-UniRule"/>
</dbReference>
<dbReference type="HAMAP" id="MF_00583_B">
    <property type="entry name" value="RibP_PPkinase_B"/>
    <property type="match status" value="1"/>
</dbReference>
<dbReference type="InterPro" id="IPR037515">
    <property type="entry name" value="Rib-P_diPkinase_bac"/>
</dbReference>
<dbReference type="GO" id="GO:0005737">
    <property type="term" value="C:cytoplasm"/>
    <property type="evidence" value="ECO:0007669"/>
    <property type="project" value="UniProtKB-SubCell"/>
</dbReference>
<dbReference type="FunFam" id="3.40.50.2020:FF:000007">
    <property type="entry name" value="Ribose-phosphate pyrophosphokinase"/>
    <property type="match status" value="1"/>
</dbReference>
<keyword evidence="6 9" id="KW-0067">ATP-binding</keyword>
<feature type="binding site" evidence="9">
    <location>
        <begin position="39"/>
        <end position="41"/>
    </location>
    <ligand>
        <name>ATP</name>
        <dbReference type="ChEBI" id="CHEBI:30616"/>
    </ligand>
</feature>
<feature type="binding site" evidence="9">
    <location>
        <position position="229"/>
    </location>
    <ligand>
        <name>D-ribose 5-phosphate</name>
        <dbReference type="ChEBI" id="CHEBI:78346"/>
    </ligand>
</feature>
<dbReference type="CDD" id="cd06223">
    <property type="entry name" value="PRTases_typeI"/>
    <property type="match status" value="1"/>
</dbReference>
<keyword evidence="12" id="KW-1185">Reference proteome</keyword>
<comment type="catalytic activity">
    <reaction evidence="8 9">
        <text>D-ribose 5-phosphate + ATP = 5-phospho-alpha-D-ribose 1-diphosphate + AMP + H(+)</text>
        <dbReference type="Rhea" id="RHEA:15609"/>
        <dbReference type="ChEBI" id="CHEBI:15378"/>
        <dbReference type="ChEBI" id="CHEBI:30616"/>
        <dbReference type="ChEBI" id="CHEBI:58017"/>
        <dbReference type="ChEBI" id="CHEBI:78346"/>
        <dbReference type="ChEBI" id="CHEBI:456215"/>
        <dbReference type="EC" id="2.7.6.1"/>
    </reaction>
</comment>
<dbReference type="HOGENOM" id="CLU_033546_2_0_14"/>
<feature type="binding site" evidence="9">
    <location>
        <begin position="233"/>
        <end position="237"/>
    </location>
    <ligand>
        <name>D-ribose 5-phosphate</name>
        <dbReference type="ChEBI" id="CHEBI:78346"/>
    </ligand>
</feature>
<dbReference type="NCBIfam" id="TIGR01251">
    <property type="entry name" value="ribP_PPkin"/>
    <property type="match status" value="1"/>
</dbReference>
<protein>
    <recommendedName>
        <fullName evidence="9">Ribose-phosphate pyrophosphokinase</fullName>
        <shortName evidence="9">RPPK</shortName>
        <ecNumber evidence="9">2.7.6.1</ecNumber>
    </recommendedName>
    <alternativeName>
        <fullName evidence="9">5-phospho-D-ribosyl alpha-1-diphosphate synthase</fullName>
    </alternativeName>
    <alternativeName>
        <fullName evidence="9">Phosphoribosyl diphosphate synthase</fullName>
    </alternativeName>
    <alternativeName>
        <fullName evidence="9">Phosphoribosyl pyrophosphate synthase</fullName>
        <shortName evidence="9">P-Rib-PP synthase</shortName>
        <shortName evidence="9">PRPP synthase</shortName>
        <shortName evidence="9">PRPPase</shortName>
    </alternativeName>
</protein>
<dbReference type="NCBIfam" id="NF002320">
    <property type="entry name" value="PRK01259.1"/>
    <property type="match status" value="1"/>
</dbReference>
<gene>
    <name evidence="9 11" type="primary">prs</name>
    <name evidence="11" type="ORF">SAPIS_v1c09840</name>
</gene>
<evidence type="ECO:0000256" key="6">
    <source>
        <dbReference type="ARBA" id="ARBA00022840"/>
    </source>
</evidence>
<feature type="binding site" evidence="9">
    <location>
        <position position="132"/>
    </location>
    <ligand>
        <name>Mg(2+)</name>
        <dbReference type="ChEBI" id="CHEBI:18420"/>
    </ligand>
</feature>
<dbReference type="eggNOG" id="COG0462">
    <property type="taxonomic scope" value="Bacteria"/>
</dbReference>
<evidence type="ECO:0000256" key="2">
    <source>
        <dbReference type="ARBA" id="ARBA00022723"/>
    </source>
</evidence>
<evidence type="ECO:0000256" key="4">
    <source>
        <dbReference type="ARBA" id="ARBA00022741"/>
    </source>
</evidence>
<dbReference type="PANTHER" id="PTHR10210:SF41">
    <property type="entry name" value="RIBOSE-PHOSPHATE PYROPHOSPHOKINASE 1, CHLOROPLASTIC"/>
    <property type="match status" value="1"/>
</dbReference>
<evidence type="ECO:0000256" key="9">
    <source>
        <dbReference type="HAMAP-Rule" id="MF_00583"/>
    </source>
</evidence>
<dbReference type="Pfam" id="PF14572">
    <property type="entry name" value="Pribosyl_synth"/>
    <property type="match status" value="1"/>
</dbReference>
<dbReference type="EC" id="2.7.6.1" evidence="9"/>
<evidence type="ECO:0000256" key="5">
    <source>
        <dbReference type="ARBA" id="ARBA00022777"/>
    </source>
</evidence>
<dbReference type="PANTHER" id="PTHR10210">
    <property type="entry name" value="RIBOSE-PHOSPHATE DIPHOSPHOKINASE FAMILY MEMBER"/>
    <property type="match status" value="1"/>
</dbReference>
<feature type="domain" description="Ribose-phosphate pyrophosphokinase N-terminal" evidence="10">
    <location>
        <begin position="7"/>
        <end position="122"/>
    </location>
</feature>
<evidence type="ECO:0000259" key="10">
    <source>
        <dbReference type="Pfam" id="PF13793"/>
    </source>
</evidence>
<feature type="binding site" evidence="9">
    <location>
        <position position="177"/>
    </location>
    <ligand>
        <name>Mg(2+)</name>
        <dbReference type="ChEBI" id="CHEBI:18420"/>
    </ligand>
</feature>
<dbReference type="GO" id="GO:0005524">
    <property type="term" value="F:ATP binding"/>
    <property type="evidence" value="ECO:0007669"/>
    <property type="project" value="UniProtKB-KW"/>
</dbReference>
<comment type="pathway">
    <text evidence="9">Metabolic intermediate biosynthesis; 5-phospho-alpha-D-ribose 1-diphosphate biosynthesis; 5-phospho-alpha-D-ribose 1-diphosphate from D-ribose 5-phosphate (route I): step 1/1.</text>
</comment>
<dbReference type="InterPro" id="IPR029057">
    <property type="entry name" value="PRTase-like"/>
</dbReference>
<dbReference type="InterPro" id="IPR005946">
    <property type="entry name" value="Rib-P_diPkinase"/>
</dbReference>
<dbReference type="PATRIC" id="fig|1276258.3.peg.1007"/>
<feature type="binding site" evidence="9">
    <location>
        <begin position="98"/>
        <end position="99"/>
    </location>
    <ligand>
        <name>ATP</name>
        <dbReference type="ChEBI" id="CHEBI:30616"/>
    </ligand>
</feature>
<proteinExistence type="inferred from homology"/>
<dbReference type="Proteomes" id="UP000018550">
    <property type="component" value="Chromosome"/>
</dbReference>
<dbReference type="PROSITE" id="PS00114">
    <property type="entry name" value="PRPP_SYNTHASE"/>
    <property type="match status" value="1"/>
</dbReference>
<reference evidence="11 12" key="1">
    <citation type="journal article" date="2014" name="Genome Announc.">
        <title>Complete Genome Sequence of Spiroplasma apis B31T (ATCC 33834), a Bacterium Associated with May Disease of Honeybees (Apis mellifera).</title>
        <authorList>
            <person name="Ku C."/>
            <person name="Lo W.S."/>
            <person name="Chen L.L."/>
            <person name="Kuo C.H."/>
        </authorList>
    </citation>
    <scope>NUCLEOTIDE SEQUENCE [LARGE SCALE GENOMIC DNA]</scope>
    <source>
        <strain evidence="11">B31</strain>
    </source>
</reference>